<reference evidence="1 2" key="1">
    <citation type="submission" date="2015-01" db="EMBL/GenBank/DDBJ databases">
        <title>Evolution of Trichinella species and genotypes.</title>
        <authorList>
            <person name="Korhonen P.K."/>
            <person name="Edoardo P."/>
            <person name="Giuseppe L.R."/>
            <person name="Gasser R.B."/>
        </authorList>
    </citation>
    <scope>NUCLEOTIDE SEQUENCE [LARGE SCALE GENOMIC DNA]</scope>
    <source>
        <strain evidence="1">ISS1980</strain>
    </source>
</reference>
<dbReference type="EMBL" id="JYDO01000236">
    <property type="protein sequence ID" value="KRZ66554.1"/>
    <property type="molecule type" value="Genomic_DNA"/>
</dbReference>
<accession>A0A0V1M4J5</accession>
<organism evidence="1 2">
    <name type="scientific">Trichinella papuae</name>
    <dbReference type="NCBI Taxonomy" id="268474"/>
    <lineage>
        <taxon>Eukaryota</taxon>
        <taxon>Metazoa</taxon>
        <taxon>Ecdysozoa</taxon>
        <taxon>Nematoda</taxon>
        <taxon>Enoplea</taxon>
        <taxon>Dorylaimia</taxon>
        <taxon>Trichinellida</taxon>
        <taxon>Trichinellidae</taxon>
        <taxon>Trichinella</taxon>
    </lineage>
</organism>
<protein>
    <submittedName>
        <fullName evidence="1">Uncharacterized protein</fullName>
    </submittedName>
</protein>
<gene>
    <name evidence="1" type="ORF">T10_3908</name>
</gene>
<proteinExistence type="predicted"/>
<sequence>MIVNSYKLRVQSPQFVPSWGEQFSKIVDFLPCQKIFFMISYVRSFMFGELCSISHNGGLSNDDLKQLAEHCTYNNLSLVDSKEDIPFSSSTISRIP</sequence>
<dbReference type="STRING" id="268474.A0A0V1M4J5"/>
<evidence type="ECO:0000313" key="2">
    <source>
        <dbReference type="Proteomes" id="UP000054843"/>
    </source>
</evidence>
<keyword evidence="2" id="KW-1185">Reference proteome</keyword>
<dbReference type="AlphaFoldDB" id="A0A0V1M4J5"/>
<comment type="caution">
    <text evidence="1">The sequence shown here is derived from an EMBL/GenBank/DDBJ whole genome shotgun (WGS) entry which is preliminary data.</text>
</comment>
<dbReference type="Proteomes" id="UP000054843">
    <property type="component" value="Unassembled WGS sequence"/>
</dbReference>
<evidence type="ECO:0000313" key="1">
    <source>
        <dbReference type="EMBL" id="KRZ66554.1"/>
    </source>
</evidence>
<name>A0A0V1M4J5_9BILA</name>